<name>A0A376Y5Z8_ECOLX</name>
<evidence type="ECO:0000259" key="2">
    <source>
        <dbReference type="Pfam" id="PF00329"/>
    </source>
</evidence>
<dbReference type="PROSITE" id="PS00535">
    <property type="entry name" value="COMPLEX1_49K"/>
    <property type="match status" value="1"/>
</dbReference>
<dbReference type="EMBL" id="UGDC01000003">
    <property type="protein sequence ID" value="STJ79368.1"/>
    <property type="molecule type" value="Genomic_DNA"/>
</dbReference>
<dbReference type="InterPro" id="IPR029014">
    <property type="entry name" value="NiFe-Hase_large"/>
</dbReference>
<gene>
    <name evidence="3" type="primary">hyfG_2</name>
    <name evidence="3" type="ORF">NCTC9117_01948</name>
</gene>
<dbReference type="PANTHER" id="PTHR43485:SF1">
    <property type="entry name" value="FORMATE HYDROGENLYASE SUBUNIT 5-RELATED"/>
    <property type="match status" value="1"/>
</dbReference>
<evidence type="ECO:0000313" key="4">
    <source>
        <dbReference type="Proteomes" id="UP000254785"/>
    </source>
</evidence>
<dbReference type="InterPro" id="IPR052197">
    <property type="entry name" value="ComplexI_49kDa-like"/>
</dbReference>
<reference evidence="3 4" key="1">
    <citation type="submission" date="2018-06" db="EMBL/GenBank/DDBJ databases">
        <authorList>
            <consortium name="Pathogen Informatics"/>
            <person name="Doyle S."/>
        </authorList>
    </citation>
    <scope>NUCLEOTIDE SEQUENCE [LARGE SCALE GENOMIC DNA]</scope>
    <source>
        <strain evidence="3 4">NCTC9117</strain>
    </source>
</reference>
<dbReference type="AlphaFoldDB" id="A0A376Y5Z8"/>
<evidence type="ECO:0000313" key="3">
    <source>
        <dbReference type="EMBL" id="STJ79368.1"/>
    </source>
</evidence>
<keyword evidence="1" id="KW-1133">Transmembrane helix</keyword>
<feature type="transmembrane region" description="Helical" evidence="1">
    <location>
        <begin position="282"/>
        <end position="304"/>
    </location>
</feature>
<dbReference type="PANTHER" id="PTHR43485">
    <property type="entry name" value="HYDROGENASE-4 COMPONENT G"/>
    <property type="match status" value="1"/>
</dbReference>
<dbReference type="Gene3D" id="1.10.645.10">
    <property type="entry name" value="Cytochrome-c3 Hydrogenase, chain B"/>
    <property type="match status" value="1"/>
</dbReference>
<dbReference type="EC" id="1.-.-.-" evidence="3"/>
<dbReference type="Proteomes" id="UP000254785">
    <property type="component" value="Unassembled WGS sequence"/>
</dbReference>
<keyword evidence="1" id="KW-0812">Transmembrane</keyword>
<dbReference type="Pfam" id="PF00329">
    <property type="entry name" value="Complex1_30kDa"/>
    <property type="match status" value="1"/>
</dbReference>
<keyword evidence="3" id="KW-0560">Oxidoreductase</keyword>
<sequence length="313" mass="35449">MNVNSSSNRGEAILAALKTQFPGAVLDEERQTPEQVTITVKINLLPDVVQYLYYQHDGWLPVLFGNDERTLNGHYAVYYALSMEGAEKCWIVVKALVDADSREFPSVTPRVPAAVWGEREIRDMYGLIPVGLPDQRRLVLPDDWPEDMHPLRKDAMDYRLRPEPTTDSETYPFINEGNSDARVIPVGPLHITSDEPGHFRLFVDGEQIVDADYRLFYVHRGMEKLAETRMGYNEVTFLSDRVCGICGFAHSVAYTNSVEMHWGLRCRNEHILFARFCWKSNGYTVICLTLASPAISLVLIPALCNFSACGKSR</sequence>
<accession>A0A376Y5Z8</accession>
<dbReference type="InterPro" id="IPR037232">
    <property type="entry name" value="NADH_quin_OxRdtase_su_C/D-like"/>
</dbReference>
<feature type="domain" description="NADH:ubiquinone oxidoreductase 30kDa subunit" evidence="2">
    <location>
        <begin position="39"/>
        <end position="155"/>
    </location>
</feature>
<evidence type="ECO:0000256" key="1">
    <source>
        <dbReference type="SAM" id="Phobius"/>
    </source>
</evidence>
<keyword evidence="1" id="KW-0472">Membrane</keyword>
<proteinExistence type="predicted"/>
<organism evidence="3 4">
    <name type="scientific">Escherichia coli</name>
    <dbReference type="NCBI Taxonomy" id="562"/>
    <lineage>
        <taxon>Bacteria</taxon>
        <taxon>Pseudomonadati</taxon>
        <taxon>Pseudomonadota</taxon>
        <taxon>Gammaproteobacteria</taxon>
        <taxon>Enterobacterales</taxon>
        <taxon>Enterobacteriaceae</taxon>
        <taxon>Escherichia</taxon>
    </lineage>
</organism>
<dbReference type="Gene3D" id="3.30.460.80">
    <property type="entry name" value="NADH:ubiquinone oxidoreductase, 30kDa subunit"/>
    <property type="match status" value="1"/>
</dbReference>
<dbReference type="SUPFAM" id="SSF56762">
    <property type="entry name" value="HydB/Nqo4-like"/>
    <property type="match status" value="1"/>
</dbReference>
<dbReference type="GO" id="GO:0008137">
    <property type="term" value="F:NADH dehydrogenase (ubiquinone) activity"/>
    <property type="evidence" value="ECO:0007669"/>
    <property type="project" value="InterPro"/>
</dbReference>
<protein>
    <submittedName>
        <fullName evidence="3">Hydrogenase-4 subunit G</fullName>
        <ecNumber evidence="3">1.-.-.-</ecNumber>
    </submittedName>
</protein>
<dbReference type="SUPFAM" id="SSF143243">
    <property type="entry name" value="Nqo5-like"/>
    <property type="match status" value="1"/>
</dbReference>
<dbReference type="InterPro" id="IPR014029">
    <property type="entry name" value="NADH_UbQ_OxRdtase_49kDa_CS"/>
</dbReference>
<dbReference type="GO" id="GO:0016651">
    <property type="term" value="F:oxidoreductase activity, acting on NAD(P)H"/>
    <property type="evidence" value="ECO:0007669"/>
    <property type="project" value="InterPro"/>
</dbReference>
<dbReference type="InterPro" id="IPR001268">
    <property type="entry name" value="NADH_UbQ_OxRdtase_30kDa_su"/>
</dbReference>